<evidence type="ECO:0000313" key="14">
    <source>
        <dbReference type="EMBL" id="KAJ8604808.1"/>
    </source>
</evidence>
<feature type="binding site" evidence="11">
    <location>
        <position position="369"/>
    </location>
    <ligand>
        <name>Mg(2+)</name>
        <dbReference type="ChEBI" id="CHEBI:18420"/>
    </ligand>
</feature>
<comment type="pathway">
    <text evidence="1 9">Sulfur metabolism; glutathione biosynthesis; glutathione from L-cysteine and L-glutamate: step 2/2.</text>
</comment>
<keyword evidence="4 9" id="KW-0317">Glutathione biosynthesis</keyword>
<evidence type="ECO:0000256" key="12">
    <source>
        <dbReference type="PIRSR" id="PIRSR001558-3"/>
    </source>
</evidence>
<evidence type="ECO:0000256" key="10">
    <source>
        <dbReference type="PIRSR" id="PIRSR001558-1"/>
    </source>
</evidence>
<keyword evidence="8 9" id="KW-0460">Magnesium</keyword>
<protein>
    <recommendedName>
        <fullName evidence="9">Glutathione synthetase</fullName>
        <shortName evidence="9">GSH-S</shortName>
        <ecNumber evidence="9">6.3.2.3</ecNumber>
    </recommendedName>
</protein>
<evidence type="ECO:0000256" key="6">
    <source>
        <dbReference type="ARBA" id="ARBA00022741"/>
    </source>
</evidence>
<evidence type="ECO:0000256" key="7">
    <source>
        <dbReference type="ARBA" id="ARBA00022840"/>
    </source>
</evidence>
<dbReference type="PANTHER" id="PTHR11130:SF0">
    <property type="entry name" value="GLUTATHIONE SYNTHETASE"/>
    <property type="match status" value="1"/>
</dbReference>
<dbReference type="InterPro" id="IPR037013">
    <property type="entry name" value="GSH-S_sub-bd_sf"/>
</dbReference>
<dbReference type="InterPro" id="IPR016185">
    <property type="entry name" value="PreATP-grasp_dom_sf"/>
</dbReference>
<feature type="binding site" evidence="11">
    <location>
        <position position="140"/>
    </location>
    <ligand>
        <name>Mg(2+)</name>
        <dbReference type="ChEBI" id="CHEBI:18420"/>
    </ligand>
</feature>
<dbReference type="EMBL" id="JAQMWT010000322">
    <property type="protein sequence ID" value="KAJ8604808.1"/>
    <property type="molecule type" value="Genomic_DNA"/>
</dbReference>
<keyword evidence="15" id="KW-1185">Reference proteome</keyword>
<keyword evidence="6 9" id="KW-0547">Nucleotide-binding</keyword>
<feature type="domain" description="Glutathione synthase substrate-binding" evidence="13">
    <location>
        <begin position="204"/>
        <end position="301"/>
    </location>
</feature>
<feature type="binding site" evidence="12">
    <location>
        <begin position="265"/>
        <end position="268"/>
    </location>
    <ligand>
        <name>substrate</name>
    </ligand>
</feature>
<feature type="binding site" evidence="10">
    <location>
        <position position="452"/>
    </location>
    <ligand>
        <name>ATP</name>
        <dbReference type="ChEBI" id="CHEBI:30616"/>
    </ligand>
</feature>
<feature type="binding site" evidence="10">
    <location>
        <position position="304"/>
    </location>
    <ligand>
        <name>ATP</name>
        <dbReference type="ChEBI" id="CHEBI:30616"/>
    </ligand>
</feature>
<evidence type="ECO:0000259" key="13">
    <source>
        <dbReference type="Pfam" id="PF03199"/>
    </source>
</evidence>
<dbReference type="InterPro" id="IPR014042">
    <property type="entry name" value="Glutathione_synthase_a-hlx"/>
</dbReference>
<gene>
    <name evidence="14" type="ORF">CTAYLR_001001</name>
</gene>
<evidence type="ECO:0000256" key="11">
    <source>
        <dbReference type="PIRSR" id="PIRSR001558-2"/>
    </source>
</evidence>
<comment type="similarity">
    <text evidence="2 9">Belongs to the eukaryotic GSH synthase family.</text>
</comment>
<dbReference type="AlphaFoldDB" id="A0AAD7XMW2"/>
<reference evidence="14" key="1">
    <citation type="submission" date="2023-01" db="EMBL/GenBank/DDBJ databases">
        <title>Metagenome sequencing of chrysophaentin producing Chrysophaeum taylorii.</title>
        <authorList>
            <person name="Davison J."/>
            <person name="Bewley C."/>
        </authorList>
    </citation>
    <scope>NUCLEOTIDE SEQUENCE</scope>
    <source>
        <strain evidence="14">NIES-1699</strain>
    </source>
</reference>
<feature type="binding site" evidence="10">
    <location>
        <position position="424"/>
    </location>
    <ligand>
        <name>ATP</name>
        <dbReference type="ChEBI" id="CHEBI:30616"/>
    </ligand>
</feature>
<dbReference type="Gene3D" id="3.30.1490.50">
    <property type="match status" value="1"/>
</dbReference>
<dbReference type="InterPro" id="IPR014709">
    <property type="entry name" value="Glutathione_synthase_C_euk"/>
</dbReference>
<dbReference type="PIRSF" id="PIRSF001558">
    <property type="entry name" value="GSHase"/>
    <property type="match status" value="1"/>
</dbReference>
<dbReference type="GO" id="GO:0043295">
    <property type="term" value="F:glutathione binding"/>
    <property type="evidence" value="ECO:0007669"/>
    <property type="project" value="UniProtKB-UniRule"/>
</dbReference>
<feature type="binding site" evidence="10">
    <location>
        <position position="140"/>
    </location>
    <ligand>
        <name>ATP</name>
        <dbReference type="ChEBI" id="CHEBI:30616"/>
    </ligand>
</feature>
<dbReference type="Pfam" id="PF03199">
    <property type="entry name" value="GSH_synthase"/>
    <property type="match status" value="1"/>
</dbReference>
<keyword evidence="7 9" id="KW-0067">ATP-binding</keyword>
<dbReference type="InterPro" id="IPR005615">
    <property type="entry name" value="Glutathione_synthase"/>
</dbReference>
<feature type="binding site" evidence="10">
    <location>
        <position position="458"/>
    </location>
    <ligand>
        <name>ATP</name>
        <dbReference type="ChEBI" id="CHEBI:30616"/>
    </ligand>
</feature>
<proteinExistence type="inferred from homology"/>
<feature type="binding site" evidence="10">
    <location>
        <position position="450"/>
    </location>
    <ligand>
        <name>substrate</name>
    </ligand>
</feature>
<evidence type="ECO:0000256" key="4">
    <source>
        <dbReference type="ARBA" id="ARBA00022684"/>
    </source>
</evidence>
<dbReference type="Gene3D" id="1.10.1080.10">
    <property type="entry name" value="Glutathione Synthetase, Chain A, domain 3"/>
    <property type="match status" value="1"/>
</dbReference>
<evidence type="ECO:0000256" key="5">
    <source>
        <dbReference type="ARBA" id="ARBA00022723"/>
    </source>
</evidence>
<keyword evidence="5 9" id="KW-0479">Metal-binding</keyword>
<feature type="binding site" evidence="10">
    <location>
        <begin position="365"/>
        <end position="374"/>
    </location>
    <ligand>
        <name>ATP</name>
        <dbReference type="ChEBI" id="CHEBI:30616"/>
    </ligand>
</feature>
<feature type="binding site" evidence="12">
    <location>
        <begin position="212"/>
        <end position="214"/>
    </location>
    <ligand>
        <name>substrate</name>
    </ligand>
</feature>
<evidence type="ECO:0000313" key="15">
    <source>
        <dbReference type="Proteomes" id="UP001230188"/>
    </source>
</evidence>
<evidence type="ECO:0000256" key="9">
    <source>
        <dbReference type="PIRNR" id="PIRNR001558"/>
    </source>
</evidence>
<feature type="binding site" evidence="10">
    <location>
        <begin position="398"/>
        <end position="401"/>
    </location>
    <ligand>
        <name>ATP</name>
        <dbReference type="ChEBI" id="CHEBI:30616"/>
    </ligand>
</feature>
<accession>A0AAD7XMW2</accession>
<dbReference type="GO" id="GO:0000287">
    <property type="term" value="F:magnesium ion binding"/>
    <property type="evidence" value="ECO:0007669"/>
    <property type="project" value="UniProtKB-UniRule"/>
</dbReference>
<dbReference type="NCBIfam" id="TIGR01986">
    <property type="entry name" value="glut_syn_euk"/>
    <property type="match status" value="1"/>
</dbReference>
<dbReference type="Gene3D" id="3.30.1490.80">
    <property type="match status" value="1"/>
</dbReference>
<dbReference type="InterPro" id="IPR004887">
    <property type="entry name" value="GSH_synth_subst-bd"/>
</dbReference>
<feature type="binding site" evidence="12">
    <location>
        <begin position="144"/>
        <end position="147"/>
    </location>
    <ligand>
        <name>substrate</name>
    </ligand>
</feature>
<evidence type="ECO:0000256" key="1">
    <source>
        <dbReference type="ARBA" id="ARBA00004965"/>
    </source>
</evidence>
<dbReference type="SUPFAM" id="SSF56059">
    <property type="entry name" value="Glutathione synthetase ATP-binding domain-like"/>
    <property type="match status" value="1"/>
</dbReference>
<feature type="binding site" evidence="12">
    <location>
        <begin position="461"/>
        <end position="462"/>
    </location>
    <ligand>
        <name>substrate</name>
    </ligand>
</feature>
<organism evidence="14 15">
    <name type="scientific">Chrysophaeum taylorii</name>
    <dbReference type="NCBI Taxonomy" id="2483200"/>
    <lineage>
        <taxon>Eukaryota</taxon>
        <taxon>Sar</taxon>
        <taxon>Stramenopiles</taxon>
        <taxon>Ochrophyta</taxon>
        <taxon>Pelagophyceae</taxon>
        <taxon>Pelagomonadales</taxon>
        <taxon>Pelagomonadaceae</taxon>
        <taxon>Chrysophaeum</taxon>
    </lineage>
</organism>
<feature type="binding site" evidence="10">
    <location>
        <position position="376"/>
    </location>
    <ligand>
        <name>ATP</name>
        <dbReference type="ChEBI" id="CHEBI:30616"/>
    </ligand>
</feature>
<dbReference type="Proteomes" id="UP001230188">
    <property type="component" value="Unassembled WGS sequence"/>
</dbReference>
<dbReference type="GO" id="GO:0005829">
    <property type="term" value="C:cytosol"/>
    <property type="evidence" value="ECO:0007669"/>
    <property type="project" value="TreeGrafter"/>
</dbReference>
<comment type="caution">
    <text evidence="14">The sequence shown here is derived from an EMBL/GenBank/DDBJ whole genome shotgun (WGS) entry which is preliminary data.</text>
</comment>
<evidence type="ECO:0000256" key="2">
    <source>
        <dbReference type="ARBA" id="ARBA00010385"/>
    </source>
</evidence>
<feature type="binding site" evidence="10">
    <location>
        <position position="122"/>
    </location>
    <ligand>
        <name>substrate</name>
    </ligand>
</feature>
<dbReference type="EC" id="6.3.2.3" evidence="9"/>
<dbReference type="GO" id="GO:0004363">
    <property type="term" value="F:glutathione synthase activity"/>
    <property type="evidence" value="ECO:0007669"/>
    <property type="project" value="UniProtKB-UniRule"/>
</dbReference>
<dbReference type="Gene3D" id="3.40.50.1760">
    <property type="entry name" value="Glutathione synthase, substrate-binding domain superfamily, eukaryotic"/>
    <property type="match status" value="1"/>
</dbReference>
<dbReference type="Gene3D" id="3.30.470.20">
    <property type="entry name" value="ATP-grasp fold, B domain"/>
    <property type="match status" value="1"/>
</dbReference>
<comment type="catalytic activity">
    <reaction evidence="9">
        <text>gamma-L-glutamyl-L-cysteine + glycine + ATP = glutathione + ADP + phosphate + H(+)</text>
        <dbReference type="Rhea" id="RHEA:13557"/>
        <dbReference type="ChEBI" id="CHEBI:15378"/>
        <dbReference type="ChEBI" id="CHEBI:30616"/>
        <dbReference type="ChEBI" id="CHEBI:43474"/>
        <dbReference type="ChEBI" id="CHEBI:57305"/>
        <dbReference type="ChEBI" id="CHEBI:57925"/>
        <dbReference type="ChEBI" id="CHEBI:58173"/>
        <dbReference type="ChEBI" id="CHEBI:456216"/>
        <dbReference type="EC" id="6.3.2.3"/>
    </reaction>
</comment>
<dbReference type="FunFam" id="3.30.1490.50:FF:000002">
    <property type="entry name" value="Glutathione synthetase"/>
    <property type="match status" value="1"/>
</dbReference>
<dbReference type="Pfam" id="PF03917">
    <property type="entry name" value="GSH_synth_ATP"/>
    <property type="match status" value="1"/>
</dbReference>
<sequence>MAKMELDPAMIPEAVSWCVAHGAVYALPHADAEALGEAYEVGGAFSHAPFSLAPFPWPRSEYEKVCEIQKTLCLVVDRASRDGAWLERVLIETVASDEFTANVFRVYREHPNPQPLTLGLLRSDYMLDEKDGVSRSLQVEINTIASSFACLSETISRLHRYLAAKNKSNLEELPPNAAGRGLAAGIAEAHRAYASRRSVSSPRVAMVVQPNERNQMDQRMLEHALWDDHGIPMQRVTLKELAKADTAPGKPLVLDGVEFSVVYFRAGYSPDDYPTSDEWTARGLVEASLAVKCPSAAYQLAGTKKVQQALAAPGALERFVGRSGDASAREVREVFAGLFDLDEAAPGADDAVARALDAPQAFVLKPQREGGGNNLYDADLADALRAMTPAQRAAYILMERITSKPKPGALVRNGIATAGDCVAELGVYGAFLADGPDAVLLNDVCGHLLRQKLLGVNEGGVAAGFAVLSSPALF</sequence>
<comment type="cofactor">
    <cofactor evidence="9 11">
        <name>Mg(2+)</name>
        <dbReference type="ChEBI" id="CHEBI:18420"/>
    </cofactor>
    <text evidence="9 11">Binds 1 Mg(2+) ion per subunit.</text>
</comment>
<feature type="binding site" evidence="11">
    <location>
        <position position="142"/>
    </location>
    <ligand>
        <name>Mg(2+)</name>
        <dbReference type="ChEBI" id="CHEBI:18420"/>
    </ligand>
</feature>
<dbReference type="GO" id="GO:0005524">
    <property type="term" value="F:ATP binding"/>
    <property type="evidence" value="ECO:0007669"/>
    <property type="project" value="UniProtKB-UniRule"/>
</dbReference>
<keyword evidence="3 9" id="KW-0436">Ligase</keyword>
<feature type="binding site" evidence="10">
    <location>
        <position position="218"/>
    </location>
    <ligand>
        <name>substrate</name>
    </ligand>
</feature>
<dbReference type="InterPro" id="IPR014049">
    <property type="entry name" value="Glutathione_synthase_N_euk"/>
</dbReference>
<evidence type="ECO:0000256" key="3">
    <source>
        <dbReference type="ARBA" id="ARBA00022598"/>
    </source>
</evidence>
<dbReference type="SUPFAM" id="SSF52440">
    <property type="entry name" value="PreATP-grasp domain"/>
    <property type="match status" value="1"/>
</dbReference>
<dbReference type="PANTHER" id="PTHR11130">
    <property type="entry name" value="GLUTATHIONE SYNTHETASE"/>
    <property type="match status" value="1"/>
</dbReference>
<name>A0AAD7XMW2_9STRA</name>
<evidence type="ECO:0000256" key="8">
    <source>
        <dbReference type="ARBA" id="ARBA00022842"/>
    </source>
</evidence>